<feature type="domain" description="Beta-lactamase-related" evidence="2">
    <location>
        <begin position="48"/>
        <end position="363"/>
    </location>
</feature>
<keyword evidence="1" id="KW-0732">Signal</keyword>
<keyword evidence="4" id="KW-1185">Reference proteome</keyword>
<evidence type="ECO:0000313" key="3">
    <source>
        <dbReference type="EMBL" id="QNQ09835.1"/>
    </source>
</evidence>
<dbReference type="PANTHER" id="PTHR43283:SF18">
    <property type="match status" value="1"/>
</dbReference>
<dbReference type="AlphaFoldDB" id="A0A7H0LJI2"/>
<evidence type="ECO:0000313" key="4">
    <source>
        <dbReference type="Proteomes" id="UP000516148"/>
    </source>
</evidence>
<gene>
    <name evidence="3" type="ORF">H3Z74_00815</name>
</gene>
<dbReference type="SUPFAM" id="SSF56601">
    <property type="entry name" value="beta-lactamase/transpeptidase-like"/>
    <property type="match status" value="1"/>
</dbReference>
<dbReference type="Proteomes" id="UP000516148">
    <property type="component" value="Chromosome"/>
</dbReference>
<evidence type="ECO:0000259" key="2">
    <source>
        <dbReference type="Pfam" id="PF00144"/>
    </source>
</evidence>
<proteinExistence type="predicted"/>
<dbReference type="Gene3D" id="3.40.710.10">
    <property type="entry name" value="DD-peptidase/beta-lactamase superfamily"/>
    <property type="match status" value="1"/>
</dbReference>
<evidence type="ECO:0000256" key="1">
    <source>
        <dbReference type="SAM" id="SignalP"/>
    </source>
</evidence>
<feature type="signal peptide" evidence="1">
    <location>
        <begin position="1"/>
        <end position="30"/>
    </location>
</feature>
<sequence>MQHAPNRRFPSFLVRSLAVCALLFPSGLIASRPAGARAAAPALQQRMDREIPALLRAQKLGGMGIAVIRGGRVVWTGYYGEQSPGVPITARTAFNTASIAKTVTAETLIALAAAGRIDLDEPIAGHVANADLAADPRYQRLTARLLLSHRSGLRNWPDDYDNGKLAFDWDPGTRYRYSGAGVELAALYAQAKTGKTLRALATETLFTPLHVNGMAVGELPAWTAGKLALPVGKDGAFGTIDALYPGLKAGSGVGASYDLITTVPGYASFLSGLIVQGGKDAARRRWRETILTDLDGDAIYGCPRAVVARCPDAYGYALGWQMQQYGTHRVLQHTGNDEGQTDLVYFSPDTKDGAVIFVNGANGWVAITRAIELIGDEPLVAGYYHGLVEAVLHQQMPAAEGQ</sequence>
<name>A0A7H0LJI2_9SPHN</name>
<feature type="chain" id="PRO_5028950473" evidence="1">
    <location>
        <begin position="31"/>
        <end position="402"/>
    </location>
</feature>
<reference evidence="3 4" key="1">
    <citation type="submission" date="2020-09" db="EMBL/GenBank/DDBJ databases">
        <title>Sphingomonas sp., a new species isolated from pork steak.</title>
        <authorList>
            <person name="Heidler von Heilborn D."/>
        </authorList>
    </citation>
    <scope>NUCLEOTIDE SEQUENCE [LARGE SCALE GENOMIC DNA]</scope>
    <source>
        <strain evidence="4">S8-3T</strain>
    </source>
</reference>
<dbReference type="InterPro" id="IPR012338">
    <property type="entry name" value="Beta-lactam/transpept-like"/>
</dbReference>
<dbReference type="InterPro" id="IPR050789">
    <property type="entry name" value="Diverse_Enzym_Activities"/>
</dbReference>
<accession>A0A7H0LJI2</accession>
<dbReference type="EMBL" id="CP061038">
    <property type="protein sequence ID" value="QNQ09835.1"/>
    <property type="molecule type" value="Genomic_DNA"/>
</dbReference>
<dbReference type="PANTHER" id="PTHR43283">
    <property type="entry name" value="BETA-LACTAMASE-RELATED"/>
    <property type="match status" value="1"/>
</dbReference>
<protein>
    <submittedName>
        <fullName evidence="3">Beta-lactamase family protein</fullName>
    </submittedName>
</protein>
<dbReference type="InterPro" id="IPR001466">
    <property type="entry name" value="Beta-lactam-related"/>
</dbReference>
<dbReference type="KEGG" id="spap:H3Z74_00815"/>
<organism evidence="3 4">
    <name type="scientific">Sphingomonas alpina</name>
    <dbReference type="NCBI Taxonomy" id="653931"/>
    <lineage>
        <taxon>Bacteria</taxon>
        <taxon>Pseudomonadati</taxon>
        <taxon>Pseudomonadota</taxon>
        <taxon>Alphaproteobacteria</taxon>
        <taxon>Sphingomonadales</taxon>
        <taxon>Sphingomonadaceae</taxon>
        <taxon>Sphingomonas</taxon>
    </lineage>
</organism>
<dbReference type="RefSeq" id="WP_187762144.1">
    <property type="nucleotide sequence ID" value="NZ_CP061038.1"/>
</dbReference>
<dbReference type="Pfam" id="PF00144">
    <property type="entry name" value="Beta-lactamase"/>
    <property type="match status" value="1"/>
</dbReference>